<protein>
    <submittedName>
        <fullName evidence="16">Transmembrane protein 132D</fullName>
    </submittedName>
</protein>
<name>A0A7J8H7E4_ROUAE</name>
<feature type="transmembrane region" description="Helical" evidence="7">
    <location>
        <begin position="906"/>
        <end position="931"/>
    </location>
</feature>
<evidence type="ECO:0000256" key="2">
    <source>
        <dbReference type="ARBA" id="ARBA00006166"/>
    </source>
</evidence>
<feature type="domain" description="Transmembrane protein family 132 fourth" evidence="11">
    <location>
        <begin position="418"/>
        <end position="514"/>
    </location>
</feature>
<reference evidence="16 17" key="1">
    <citation type="journal article" date="2020" name="Nature">
        <title>Six reference-quality genomes reveal evolution of bat adaptations.</title>
        <authorList>
            <person name="Jebb D."/>
            <person name="Huang Z."/>
            <person name="Pippel M."/>
            <person name="Hughes G.M."/>
            <person name="Lavrichenko K."/>
            <person name="Devanna P."/>
            <person name="Winkler S."/>
            <person name="Jermiin L.S."/>
            <person name="Skirmuntt E.C."/>
            <person name="Katzourakis A."/>
            <person name="Burkitt-Gray L."/>
            <person name="Ray D.A."/>
            <person name="Sullivan K.A.M."/>
            <person name="Roscito J.G."/>
            <person name="Kirilenko B.M."/>
            <person name="Davalos L.M."/>
            <person name="Corthals A.P."/>
            <person name="Power M.L."/>
            <person name="Jones G."/>
            <person name="Ransome R.D."/>
            <person name="Dechmann D.K.N."/>
            <person name="Locatelli A.G."/>
            <person name="Puechmaille S.J."/>
            <person name="Fedrigo O."/>
            <person name="Jarvis E.D."/>
            <person name="Hiller M."/>
            <person name="Vernes S.C."/>
            <person name="Myers E.W."/>
            <person name="Teeling E.C."/>
        </authorList>
    </citation>
    <scope>NUCLEOTIDE SEQUENCE [LARGE SCALE GENOMIC DNA]</scope>
    <source>
        <strain evidence="16">MRouAeg1</strain>
        <tissue evidence="16">Muscle</tissue>
    </source>
</reference>
<feature type="domain" description="Transmembrane protein TMEM132 cohesin-like" evidence="12">
    <location>
        <begin position="272"/>
        <end position="416"/>
    </location>
</feature>
<keyword evidence="3 7" id="KW-0812">Transmembrane</keyword>
<feature type="domain" description="Transmembrane protein TMEM132 fifth" evidence="14">
    <location>
        <begin position="517"/>
        <end position="653"/>
    </location>
</feature>
<dbReference type="InterPro" id="IPR026307">
    <property type="entry name" value="TMEM132"/>
</dbReference>
<dbReference type="AlphaFoldDB" id="A0A7J8H7E4"/>
<dbReference type="InterPro" id="IPR031435">
    <property type="entry name" value="TMEM132_N"/>
</dbReference>
<proteinExistence type="inferred from homology"/>
<feature type="compositionally biased region" description="Gly residues" evidence="6">
    <location>
        <begin position="823"/>
        <end position="834"/>
    </location>
</feature>
<dbReference type="EMBL" id="JACASE010000005">
    <property type="protein sequence ID" value="KAF6468264.1"/>
    <property type="molecule type" value="Genomic_DNA"/>
</dbReference>
<dbReference type="Pfam" id="PF15706">
    <property type="entry name" value="TMEM132_C"/>
    <property type="match status" value="1"/>
</dbReference>
<evidence type="ECO:0000256" key="7">
    <source>
        <dbReference type="SAM" id="Phobius"/>
    </source>
</evidence>
<sequence>MGTPWHHWPPVLISLAALFSKVTESRGALESTQRFSQLPTYLPVTYRVHHADVSFFLREADQDVMRNSSLQSRVESFLVHRSRGLPVLRASYGPFHAEQVVAQDLLLPSGPSGLAGQLSLNWRLQAHILRDQVYRSRPTVQVLFHVVGRDWAEHHPGERLPCLRAFAFRETREVRGGCRLQGALGLCVAALELPSSWFGPPTVLAGRRRPADPAEGSAVELYYAVHAADERGDCARERPGARPGLGDTDEAAPPLHRIGSVFLHQTRGPPALRELRLDRHVAVRYLPEPARQGDVRTFPVFVSRNCTERQFTLRAKVKKGLRIVGVRASSPSAWEVRESSDRAGRYTLAVIECQRTATALEGSASAAADEVVQVDVQVGEPSDPPATQLVTWQVEYPGDVASDLGVSRIYVSQKELVGVIPLAMEAEILNTAILTGKPVAVPVKVVAVGEDGAVTDLQAVQCASSDEDVVKVSGRCDHVFVSGKETRGRVNAAVDFSYQHLHRRLEMAVWAPRLPLQIEVSDAELSQIRGWRVPVAPSTRPAQDSEEEEGDGRRGRGCALQYQHATVRVLAQFVAEAAGPGGHLAHLLGSDWQVDVTELVDEFMQVEEPRVAQLQGGQVLVGQGLGMTAIQILSPLSDAILAEKTIAVLDEKVAITDLGVQLVTGLSLSLQLSPGSSRAIFATAVAQELLQRPKQEAAISCWVQFSDGSVTPLDIYDGEAFSLVATSLDEKVVSVHQDPKFKWPLITAEAEGQGALVSVEMVISEPCQRSTRRSVLAVGTASVKVRFGQKDAGPSGSDGVHAGPRPDAGASDERPREPLQGAGAAGGQVPGGPSVGPAEGRGSMTGRPPVRRSGGQESLPDEDGRTQTVAPGFTSFPAQAGRPGSGRGAGHGGPTPASKGLGDLEIGMYALLGVFCLAILVFLGNCAAFALKYQHKRAPFEQQESPSAPHGWLGLGPRAELLDSHLNFACPPDEQVTAIGRAVDLEESQYLFNTGSPKSFNVNGQMPRPVGPPGAEGRGQKGEPPTSPTSKRKRVTFTTFAAASLDGRPPRVASRVHAGRGRGEPHGSTERLHERA</sequence>
<keyword evidence="8" id="KW-0732">Signal</keyword>
<dbReference type="GO" id="GO:0016020">
    <property type="term" value="C:membrane"/>
    <property type="evidence" value="ECO:0007669"/>
    <property type="project" value="UniProtKB-SubCell"/>
</dbReference>
<dbReference type="Pfam" id="PF23486">
    <property type="entry name" value="Ig_TMEM132_5th"/>
    <property type="match status" value="1"/>
</dbReference>
<dbReference type="InterPro" id="IPR031436">
    <property type="entry name" value="TMEM132_C"/>
</dbReference>
<keyword evidence="5 7" id="KW-0472">Membrane</keyword>
<accession>A0A7J8H7E4</accession>
<evidence type="ECO:0000259" key="12">
    <source>
        <dbReference type="Pfam" id="PF23039"/>
    </source>
</evidence>
<dbReference type="InterPro" id="IPR055421">
    <property type="entry name" value="TMEM132_3rd"/>
</dbReference>
<dbReference type="Proteomes" id="UP000593571">
    <property type="component" value="Unassembled WGS sequence"/>
</dbReference>
<dbReference type="Pfam" id="PF23481">
    <property type="entry name" value="Ig_TMEM132_2nd"/>
    <property type="match status" value="1"/>
</dbReference>
<comment type="caution">
    <text evidence="16">The sequence shown here is derived from an EMBL/GenBank/DDBJ whole genome shotgun (WGS) entry which is preliminary data.</text>
</comment>
<evidence type="ECO:0000259" key="13">
    <source>
        <dbReference type="Pfam" id="PF23481"/>
    </source>
</evidence>
<feature type="domain" description="Transmembrane protein TMEM132 second Ig-like" evidence="13">
    <location>
        <begin position="123"/>
        <end position="255"/>
    </location>
</feature>
<evidence type="ECO:0000256" key="8">
    <source>
        <dbReference type="SAM" id="SignalP"/>
    </source>
</evidence>
<feature type="region of interest" description="Disordered" evidence="6">
    <location>
        <begin position="996"/>
        <end position="1076"/>
    </location>
</feature>
<feature type="domain" description="Transmembrane protein TMEM132 N-terminal" evidence="9">
    <location>
        <begin position="44"/>
        <end position="106"/>
    </location>
</feature>
<organism evidence="16 17">
    <name type="scientific">Rousettus aegyptiacus</name>
    <name type="common">Egyptian fruit bat</name>
    <name type="synonym">Pteropus aegyptiacus</name>
    <dbReference type="NCBI Taxonomy" id="9407"/>
    <lineage>
        <taxon>Eukaryota</taxon>
        <taxon>Metazoa</taxon>
        <taxon>Chordata</taxon>
        <taxon>Craniata</taxon>
        <taxon>Vertebrata</taxon>
        <taxon>Euteleostomi</taxon>
        <taxon>Mammalia</taxon>
        <taxon>Eutheria</taxon>
        <taxon>Laurasiatheria</taxon>
        <taxon>Chiroptera</taxon>
        <taxon>Yinpterochiroptera</taxon>
        <taxon>Pteropodoidea</taxon>
        <taxon>Pteropodidae</taxon>
        <taxon>Rousettinae</taxon>
        <taxon>Rousettus</taxon>
    </lineage>
</organism>
<evidence type="ECO:0000313" key="16">
    <source>
        <dbReference type="EMBL" id="KAF6468264.1"/>
    </source>
</evidence>
<evidence type="ECO:0000259" key="11">
    <source>
        <dbReference type="Pfam" id="PF16070"/>
    </source>
</evidence>
<gene>
    <name evidence="16" type="ORF">HJG63_019378</name>
</gene>
<evidence type="ECO:0000256" key="6">
    <source>
        <dbReference type="SAM" id="MobiDB-lite"/>
    </source>
</evidence>
<keyword evidence="17" id="KW-1185">Reference proteome</keyword>
<feature type="domain" description="Transmembrane protein TMEM132 sixth" evidence="15">
    <location>
        <begin position="655"/>
        <end position="769"/>
    </location>
</feature>
<evidence type="ECO:0000259" key="15">
    <source>
        <dbReference type="Pfam" id="PF23487"/>
    </source>
</evidence>
<evidence type="ECO:0000259" key="14">
    <source>
        <dbReference type="Pfam" id="PF23486"/>
    </source>
</evidence>
<dbReference type="PANTHER" id="PTHR13388">
    <property type="entry name" value="DETONATOR, ISOFORM E"/>
    <property type="match status" value="1"/>
</dbReference>
<feature type="compositionally biased region" description="Basic and acidic residues" evidence="6">
    <location>
        <begin position="1061"/>
        <end position="1076"/>
    </location>
</feature>
<dbReference type="InterPro" id="IPR055423">
    <property type="entry name" value="Ig_TMEM132_5th"/>
</dbReference>
<dbReference type="Pfam" id="PF15705">
    <property type="entry name" value="TMEM132_N"/>
    <property type="match status" value="1"/>
</dbReference>
<feature type="region of interest" description="Disordered" evidence="6">
    <location>
        <begin position="787"/>
        <end position="896"/>
    </location>
</feature>
<dbReference type="PANTHER" id="PTHR13388:SF2">
    <property type="entry name" value="TRANSMEMBRANE PROTEIN 132D"/>
    <property type="match status" value="1"/>
</dbReference>
<evidence type="ECO:0000256" key="4">
    <source>
        <dbReference type="ARBA" id="ARBA00022989"/>
    </source>
</evidence>
<feature type="region of interest" description="Disordered" evidence="6">
    <location>
        <begin position="536"/>
        <end position="556"/>
    </location>
</feature>
<evidence type="ECO:0000256" key="5">
    <source>
        <dbReference type="ARBA" id="ARBA00023136"/>
    </source>
</evidence>
<evidence type="ECO:0000256" key="3">
    <source>
        <dbReference type="ARBA" id="ARBA00022692"/>
    </source>
</evidence>
<dbReference type="InterPro" id="IPR031437">
    <property type="entry name" value="Ig_TMEM132_4th"/>
</dbReference>
<feature type="domain" description="Transmembrane protein TMEM132 C-terminal" evidence="10">
    <location>
        <begin position="875"/>
        <end position="959"/>
    </location>
</feature>
<keyword evidence="4 7" id="KW-1133">Transmembrane helix</keyword>
<dbReference type="Pfam" id="PF23487">
    <property type="entry name" value="Ig_TMEM132_6th"/>
    <property type="match status" value="1"/>
</dbReference>
<feature type="chain" id="PRO_5029741492" evidence="8">
    <location>
        <begin position="28"/>
        <end position="1076"/>
    </location>
</feature>
<evidence type="ECO:0000256" key="1">
    <source>
        <dbReference type="ARBA" id="ARBA00004479"/>
    </source>
</evidence>
<dbReference type="InterPro" id="IPR055424">
    <property type="entry name" value="Ig_TMEM132_6th"/>
</dbReference>
<dbReference type="Pfam" id="PF16070">
    <property type="entry name" value="Ig_TMEM132_4th"/>
    <property type="match status" value="1"/>
</dbReference>
<evidence type="ECO:0000259" key="9">
    <source>
        <dbReference type="Pfam" id="PF15705"/>
    </source>
</evidence>
<feature type="signal peptide" evidence="8">
    <location>
        <begin position="1"/>
        <end position="27"/>
    </location>
</feature>
<comment type="subcellular location">
    <subcellularLocation>
        <location evidence="1">Membrane</location>
        <topology evidence="1">Single-pass type I membrane protein</topology>
    </subcellularLocation>
</comment>
<evidence type="ECO:0000259" key="10">
    <source>
        <dbReference type="Pfam" id="PF15706"/>
    </source>
</evidence>
<dbReference type="Pfam" id="PF23039">
    <property type="entry name" value="TMEM132_3rd"/>
    <property type="match status" value="1"/>
</dbReference>
<dbReference type="InterPro" id="IPR055422">
    <property type="entry name" value="Ig_TMEM132_2nd"/>
</dbReference>
<comment type="similarity">
    <text evidence="2">Belongs to the TMEM132 family.</text>
</comment>
<feature type="compositionally biased region" description="Gly residues" evidence="6">
    <location>
        <begin position="883"/>
        <end position="893"/>
    </location>
</feature>
<evidence type="ECO:0000313" key="17">
    <source>
        <dbReference type="Proteomes" id="UP000593571"/>
    </source>
</evidence>